<evidence type="ECO:0000256" key="4">
    <source>
        <dbReference type="ARBA" id="ARBA00022927"/>
    </source>
</evidence>
<dbReference type="EMBL" id="OIVN01004677">
    <property type="protein sequence ID" value="SPD18730.1"/>
    <property type="molecule type" value="Genomic_DNA"/>
</dbReference>
<keyword evidence="2 5" id="KW-0813">Transport</keyword>
<dbReference type="InterPro" id="IPR002652">
    <property type="entry name" value="Importin-a_IBB"/>
</dbReference>
<comment type="similarity">
    <text evidence="1">Belongs to the importin alpha family.</text>
</comment>
<dbReference type="InterPro" id="IPR036975">
    <property type="entry name" value="Importin-a_IBB_sf"/>
</dbReference>
<evidence type="ECO:0000313" key="8">
    <source>
        <dbReference type="EMBL" id="SPD25290.1"/>
    </source>
</evidence>
<dbReference type="AlphaFoldDB" id="A0A2N9I3Y4"/>
<proteinExistence type="inferred from homology"/>
<accession>A0A2N9I3Y4</accession>
<sequence length="172" mass="19055">MLDWMGIARNLAANSAAENAATWSSSANNGGVGTTLTPAQRTYAPPHLRNRPPVSVSLVAYGGIVSCSDHLGMVAQEQYLSDFRIRTSTPTMSLRPSSTRAEVRKKSYKTGVDADEAWRRREDNLVEIRKNKREDNLLKKRREGLQGLPSQPMQQLLDASQNAAALEKRVFD</sequence>
<gene>
    <name evidence="7" type="ORF">FSB_LOCUS46612</name>
    <name evidence="8" type="ORF">FSB_LOCUS53172</name>
</gene>
<keyword evidence="3" id="KW-0677">Repeat</keyword>
<name>A0A2N9I3Y4_FAGSY</name>
<dbReference type="Pfam" id="PF01749">
    <property type="entry name" value="IBB"/>
    <property type="match status" value="1"/>
</dbReference>
<dbReference type="InterPro" id="IPR016024">
    <property type="entry name" value="ARM-type_fold"/>
</dbReference>
<dbReference type="Gene3D" id="1.20.5.690">
    <property type="entry name" value="Importin-alpha, importin-beta-binding domain"/>
    <property type="match status" value="1"/>
</dbReference>
<protein>
    <recommendedName>
        <fullName evidence="6">IBB domain-containing protein</fullName>
    </recommendedName>
</protein>
<evidence type="ECO:0000259" key="6">
    <source>
        <dbReference type="PROSITE" id="PS51214"/>
    </source>
</evidence>
<dbReference type="PROSITE" id="PS51214">
    <property type="entry name" value="IBB"/>
    <property type="match status" value="1"/>
</dbReference>
<dbReference type="GO" id="GO:0061608">
    <property type="term" value="F:nuclear import signal receptor activity"/>
    <property type="evidence" value="ECO:0007669"/>
    <property type="project" value="InterPro"/>
</dbReference>
<dbReference type="GO" id="GO:0006606">
    <property type="term" value="P:protein import into nucleus"/>
    <property type="evidence" value="ECO:0007669"/>
    <property type="project" value="InterPro"/>
</dbReference>
<keyword evidence="4" id="KW-0653">Protein transport</keyword>
<dbReference type="EMBL" id="OIVN01006111">
    <property type="protein sequence ID" value="SPD25290.1"/>
    <property type="molecule type" value="Genomic_DNA"/>
</dbReference>
<evidence type="ECO:0000256" key="1">
    <source>
        <dbReference type="ARBA" id="ARBA00010394"/>
    </source>
</evidence>
<evidence type="ECO:0000256" key="3">
    <source>
        <dbReference type="ARBA" id="ARBA00022737"/>
    </source>
</evidence>
<dbReference type="SUPFAM" id="SSF48371">
    <property type="entry name" value="ARM repeat"/>
    <property type="match status" value="1"/>
</dbReference>
<dbReference type="FunFam" id="1.20.5.690:FF:000002">
    <property type="entry name" value="Importin subunit alpha"/>
    <property type="match status" value="1"/>
</dbReference>
<reference evidence="7" key="1">
    <citation type="submission" date="2018-02" db="EMBL/GenBank/DDBJ databases">
        <authorList>
            <person name="Cohen D.B."/>
            <person name="Kent A.D."/>
        </authorList>
    </citation>
    <scope>NUCLEOTIDE SEQUENCE</scope>
</reference>
<organism evidence="7">
    <name type="scientific">Fagus sylvatica</name>
    <name type="common">Beechnut</name>
    <dbReference type="NCBI Taxonomy" id="28930"/>
    <lineage>
        <taxon>Eukaryota</taxon>
        <taxon>Viridiplantae</taxon>
        <taxon>Streptophyta</taxon>
        <taxon>Embryophyta</taxon>
        <taxon>Tracheophyta</taxon>
        <taxon>Spermatophyta</taxon>
        <taxon>Magnoliopsida</taxon>
        <taxon>eudicotyledons</taxon>
        <taxon>Gunneridae</taxon>
        <taxon>Pentapetalae</taxon>
        <taxon>rosids</taxon>
        <taxon>fabids</taxon>
        <taxon>Fagales</taxon>
        <taxon>Fagaceae</taxon>
        <taxon>Fagus</taxon>
    </lineage>
</organism>
<evidence type="ECO:0000313" key="7">
    <source>
        <dbReference type="EMBL" id="SPD18730.1"/>
    </source>
</evidence>
<evidence type="ECO:0000256" key="5">
    <source>
        <dbReference type="PROSITE-ProRule" id="PRU00561"/>
    </source>
</evidence>
<evidence type="ECO:0000256" key="2">
    <source>
        <dbReference type="ARBA" id="ARBA00022448"/>
    </source>
</evidence>
<feature type="domain" description="IBB" evidence="6">
    <location>
        <begin position="88"/>
        <end position="150"/>
    </location>
</feature>